<proteinExistence type="predicted"/>
<dbReference type="InterPro" id="IPR049484">
    <property type="entry name" value="Rv0078-like_C"/>
</dbReference>
<dbReference type="PANTHER" id="PTHR43479:SF11">
    <property type="entry name" value="ACREF_ENVCD OPERON REPRESSOR-RELATED"/>
    <property type="match status" value="1"/>
</dbReference>
<reference evidence="4 5" key="1">
    <citation type="submission" date="2022-04" db="EMBL/GenBank/DDBJ databases">
        <title>Leucobacter sp. isolated from rhizosphere of garlic.</title>
        <authorList>
            <person name="Won M."/>
            <person name="Lee C.-M."/>
            <person name="Woen H.-Y."/>
            <person name="Kwon S.-W."/>
        </authorList>
    </citation>
    <scope>NUCLEOTIDE SEQUENCE [LARGE SCALE GENOMIC DNA]</scope>
    <source>
        <strain evidence="4 5">H21R-40</strain>
    </source>
</reference>
<dbReference type="Pfam" id="PF21351">
    <property type="entry name" value="TetR_C_41"/>
    <property type="match status" value="1"/>
</dbReference>
<evidence type="ECO:0000313" key="5">
    <source>
        <dbReference type="Proteomes" id="UP000831786"/>
    </source>
</evidence>
<keyword evidence="5" id="KW-1185">Reference proteome</keyword>
<feature type="domain" description="HTH tetR-type" evidence="3">
    <location>
        <begin position="25"/>
        <end position="85"/>
    </location>
</feature>
<dbReference type="InterPro" id="IPR009057">
    <property type="entry name" value="Homeodomain-like_sf"/>
</dbReference>
<dbReference type="InterPro" id="IPR050624">
    <property type="entry name" value="HTH-type_Tx_Regulator"/>
</dbReference>
<accession>A0ABY4FH04</accession>
<evidence type="ECO:0000259" key="3">
    <source>
        <dbReference type="PROSITE" id="PS50977"/>
    </source>
</evidence>
<dbReference type="EMBL" id="CP095045">
    <property type="protein sequence ID" value="UOQ55958.1"/>
    <property type="molecule type" value="Genomic_DNA"/>
</dbReference>
<evidence type="ECO:0000256" key="2">
    <source>
        <dbReference type="PROSITE-ProRule" id="PRU00335"/>
    </source>
</evidence>
<dbReference type="RefSeq" id="WP_244726055.1">
    <property type="nucleotide sequence ID" value="NZ_CP095045.1"/>
</dbReference>
<evidence type="ECO:0000256" key="1">
    <source>
        <dbReference type="ARBA" id="ARBA00023125"/>
    </source>
</evidence>
<gene>
    <name evidence="4" type="ORF">MUN78_09595</name>
</gene>
<dbReference type="SUPFAM" id="SSF46689">
    <property type="entry name" value="Homeodomain-like"/>
    <property type="match status" value="1"/>
</dbReference>
<dbReference type="PROSITE" id="PS50977">
    <property type="entry name" value="HTH_TETR_2"/>
    <property type="match status" value="1"/>
</dbReference>
<feature type="DNA-binding region" description="H-T-H motif" evidence="2">
    <location>
        <begin position="48"/>
        <end position="67"/>
    </location>
</feature>
<keyword evidence="1 2" id="KW-0238">DNA-binding</keyword>
<dbReference type="InterPro" id="IPR001647">
    <property type="entry name" value="HTH_TetR"/>
</dbReference>
<evidence type="ECO:0000313" key="4">
    <source>
        <dbReference type="EMBL" id="UOQ55958.1"/>
    </source>
</evidence>
<sequence length="211" mass="22066">MGVGAEPRAVGSAARVPSLRERRRVRTRAEIVEAVLAVIAEVGEAELTIGRVTAASGVSRGTVYAYFPDGRDELLRAAYARLGERLVGRTRQAVAEAHDWRERLAAHAAALFELAADERIGRFYNVTGPALVAGGPERGIGSGASVEMMQEAISVAQAEGGIDPAVDAAETAVLLVGALRESAIRVADGSGASERAYAGFRRLVDGLAARS</sequence>
<organism evidence="4 5">
    <name type="scientific">Leucobacter allii</name>
    <dbReference type="NCBI Taxonomy" id="2932247"/>
    <lineage>
        <taxon>Bacteria</taxon>
        <taxon>Bacillati</taxon>
        <taxon>Actinomycetota</taxon>
        <taxon>Actinomycetes</taxon>
        <taxon>Micrococcales</taxon>
        <taxon>Microbacteriaceae</taxon>
        <taxon>Leucobacter</taxon>
    </lineage>
</organism>
<dbReference type="Pfam" id="PF00440">
    <property type="entry name" value="TetR_N"/>
    <property type="match status" value="1"/>
</dbReference>
<name>A0ABY4FH04_9MICO</name>
<dbReference type="Proteomes" id="UP000831786">
    <property type="component" value="Chromosome"/>
</dbReference>
<dbReference type="Gene3D" id="1.10.357.10">
    <property type="entry name" value="Tetracycline Repressor, domain 2"/>
    <property type="match status" value="1"/>
</dbReference>
<dbReference type="InterPro" id="IPR036271">
    <property type="entry name" value="Tet_transcr_reg_TetR-rel_C_sf"/>
</dbReference>
<dbReference type="SUPFAM" id="SSF48498">
    <property type="entry name" value="Tetracyclin repressor-like, C-terminal domain"/>
    <property type="match status" value="1"/>
</dbReference>
<protein>
    <submittedName>
        <fullName evidence="4">TetR/AcrR family transcriptional regulator</fullName>
    </submittedName>
</protein>
<dbReference type="PANTHER" id="PTHR43479">
    <property type="entry name" value="ACREF/ENVCD OPERON REPRESSOR-RELATED"/>
    <property type="match status" value="1"/>
</dbReference>